<name>A0A6P2DKM3_9BACT</name>
<dbReference type="EMBL" id="LR593886">
    <property type="protein sequence ID" value="VTS02142.1"/>
    <property type="molecule type" value="Genomic_DNA"/>
</dbReference>
<dbReference type="PANTHER" id="PTHR43737">
    <property type="entry name" value="BLL7424 PROTEIN"/>
    <property type="match status" value="1"/>
</dbReference>
<evidence type="ECO:0008006" key="3">
    <source>
        <dbReference type="Google" id="ProtNLM"/>
    </source>
</evidence>
<keyword evidence="2" id="KW-1185">Reference proteome</keyword>
<evidence type="ECO:0000313" key="1">
    <source>
        <dbReference type="EMBL" id="VTS02142.1"/>
    </source>
</evidence>
<dbReference type="PANTHER" id="PTHR43737:SF1">
    <property type="entry name" value="DUF1501 DOMAIN-CONTAINING PROTEIN"/>
    <property type="match status" value="1"/>
</dbReference>
<evidence type="ECO:0000313" key="2">
    <source>
        <dbReference type="Proteomes" id="UP000464178"/>
    </source>
</evidence>
<dbReference type="Proteomes" id="UP000464178">
    <property type="component" value="Chromosome"/>
</dbReference>
<gene>
    <name evidence="1" type="ORF">SOIL9_76150</name>
</gene>
<proteinExistence type="predicted"/>
<dbReference type="InterPro" id="IPR017850">
    <property type="entry name" value="Alkaline_phosphatase_core_sf"/>
</dbReference>
<organism evidence="1 2">
    <name type="scientific">Gemmata massiliana</name>
    <dbReference type="NCBI Taxonomy" id="1210884"/>
    <lineage>
        <taxon>Bacteria</taxon>
        <taxon>Pseudomonadati</taxon>
        <taxon>Planctomycetota</taxon>
        <taxon>Planctomycetia</taxon>
        <taxon>Gemmatales</taxon>
        <taxon>Gemmataceae</taxon>
        <taxon>Gemmata</taxon>
    </lineage>
</organism>
<dbReference type="AlphaFoldDB" id="A0A6P2DKM3"/>
<dbReference type="PROSITE" id="PS51318">
    <property type="entry name" value="TAT"/>
    <property type="match status" value="1"/>
</dbReference>
<dbReference type="InterPro" id="IPR010869">
    <property type="entry name" value="DUF1501"/>
</dbReference>
<dbReference type="Gene3D" id="3.40.720.10">
    <property type="entry name" value="Alkaline Phosphatase, subunit A"/>
    <property type="match status" value="1"/>
</dbReference>
<dbReference type="InterPro" id="IPR006311">
    <property type="entry name" value="TAT_signal"/>
</dbReference>
<accession>A0A6P2DKM3</accession>
<protein>
    <recommendedName>
        <fullName evidence="3">DUF1501 domain-containing protein</fullName>
    </recommendedName>
</protein>
<dbReference type="SUPFAM" id="SSF53649">
    <property type="entry name" value="Alkaline phosphatase-like"/>
    <property type="match status" value="1"/>
</dbReference>
<reference evidence="1 2" key="1">
    <citation type="submission" date="2019-05" db="EMBL/GenBank/DDBJ databases">
        <authorList>
            <consortium name="Science for Life Laboratories"/>
        </authorList>
    </citation>
    <scope>NUCLEOTIDE SEQUENCE [LARGE SCALE GENOMIC DNA]</scope>
    <source>
        <strain evidence="1">Soil9</strain>
    </source>
</reference>
<dbReference type="RefSeq" id="WP_162672658.1">
    <property type="nucleotide sequence ID" value="NZ_LR593886.1"/>
</dbReference>
<dbReference type="Pfam" id="PF07394">
    <property type="entry name" value="DUF1501"/>
    <property type="match status" value="1"/>
</dbReference>
<sequence length="468" mass="50669">MTALSRRDFFSWSANGLASAATLHLLANDGVVSAKPHHAPKAKRAIQISLVGGMSHLDSFDYKPELTKLHGKPLGSDSKPDVFFGQVGLLRKPDWAFKQRGKSGLWVSDLFPHIAGVADELTVINSMTADSANHTPALFVQNSGFQFNGYPALGSWLSYGLGTEADDLPAFVVLPDGRGEANGAASNWSSGFLPAQHQGVVFRGGDAPVRDLFPEKAIPANEEKDSRTALDRLNAMHLERSGGEGDLAARINSYSLAAKMQLAVPAVADLSKEPAKLKTQYGLDDPKTADCGRRCLLARRLLEKGVRFVQIYSGGPIAGTPRTSWDAHENVLENHSAEAGRIDRPIAALLQDLKQKDMLKDTLVIFTTEFGRTPFTQSAGNVVGTGRDHNKYGFSCWLAGAGCKPGTAFGSTDDIGWKVAEHPVPWYDFHATVLHLLGIDHEKLTYYHNGIQRRLTNVHGEVVKGVLA</sequence>
<dbReference type="KEGG" id="gms:SOIL9_76150"/>